<feature type="region of interest" description="Disordered" evidence="3">
    <location>
        <begin position="249"/>
        <end position="284"/>
    </location>
</feature>
<feature type="region of interest" description="Disordered" evidence="3">
    <location>
        <begin position="297"/>
        <end position="316"/>
    </location>
</feature>
<feature type="compositionally biased region" description="Polar residues" evidence="3">
    <location>
        <begin position="36"/>
        <end position="46"/>
    </location>
</feature>
<dbReference type="EMBL" id="FNXT01000503">
    <property type="protein sequence ID" value="SZX64907.1"/>
    <property type="molecule type" value="Genomic_DNA"/>
</dbReference>
<keyword evidence="1 2" id="KW-0103">Bromodomain</keyword>
<dbReference type="Pfam" id="PF00439">
    <property type="entry name" value="Bromodomain"/>
    <property type="match status" value="1"/>
</dbReference>
<evidence type="ECO:0000256" key="1">
    <source>
        <dbReference type="ARBA" id="ARBA00023117"/>
    </source>
</evidence>
<name>A0A383VHC8_TETOB</name>
<evidence type="ECO:0000259" key="4">
    <source>
        <dbReference type="PROSITE" id="PS50014"/>
    </source>
</evidence>
<evidence type="ECO:0000313" key="6">
    <source>
        <dbReference type="Proteomes" id="UP000256970"/>
    </source>
</evidence>
<feature type="compositionally biased region" description="Low complexity" evidence="3">
    <location>
        <begin position="534"/>
        <end position="555"/>
    </location>
</feature>
<accession>A0A383VHC8</accession>
<evidence type="ECO:0000313" key="5">
    <source>
        <dbReference type="EMBL" id="SZX64907.1"/>
    </source>
</evidence>
<feature type="region of interest" description="Disordered" evidence="3">
    <location>
        <begin position="31"/>
        <end position="74"/>
    </location>
</feature>
<reference evidence="5 6" key="1">
    <citation type="submission" date="2016-10" db="EMBL/GenBank/DDBJ databases">
        <authorList>
            <person name="Cai Z."/>
        </authorList>
    </citation>
    <scope>NUCLEOTIDE SEQUENCE [LARGE SCALE GENOMIC DNA]</scope>
</reference>
<organism evidence="5 6">
    <name type="scientific">Tetradesmus obliquus</name>
    <name type="common">Green alga</name>
    <name type="synonym">Acutodesmus obliquus</name>
    <dbReference type="NCBI Taxonomy" id="3088"/>
    <lineage>
        <taxon>Eukaryota</taxon>
        <taxon>Viridiplantae</taxon>
        <taxon>Chlorophyta</taxon>
        <taxon>core chlorophytes</taxon>
        <taxon>Chlorophyceae</taxon>
        <taxon>CS clade</taxon>
        <taxon>Sphaeropleales</taxon>
        <taxon>Scenedesmaceae</taxon>
        <taxon>Tetradesmus</taxon>
    </lineage>
</organism>
<dbReference type="PRINTS" id="PR00503">
    <property type="entry name" value="BROMODOMAIN"/>
</dbReference>
<evidence type="ECO:0000256" key="3">
    <source>
        <dbReference type="SAM" id="MobiDB-lite"/>
    </source>
</evidence>
<feature type="compositionally biased region" description="Low complexity" evidence="3">
    <location>
        <begin position="299"/>
        <end position="316"/>
    </location>
</feature>
<feature type="compositionally biased region" description="Low complexity" evidence="3">
    <location>
        <begin position="52"/>
        <end position="61"/>
    </location>
</feature>
<dbReference type="PANTHER" id="PTHR45926">
    <property type="entry name" value="OSJNBA0053K19.4 PROTEIN"/>
    <property type="match status" value="1"/>
</dbReference>
<feature type="compositionally biased region" description="Low complexity" evidence="3">
    <location>
        <begin position="562"/>
        <end position="572"/>
    </location>
</feature>
<dbReference type="SMART" id="SM00297">
    <property type="entry name" value="BROMO"/>
    <property type="match status" value="1"/>
</dbReference>
<feature type="compositionally biased region" description="Low complexity" evidence="3">
    <location>
        <begin position="489"/>
        <end position="527"/>
    </location>
</feature>
<proteinExistence type="predicted"/>
<sequence>MMTDGSMLGQAGVVSAAPTQPLASTTAAHINGPAKLSSNSTMQQPQGHADKVPAAAEQPRAAAPPPAPGAPVVAGRISSPAATAAAAPAAATAPPTGSGLTRLERETALYMLNLLAKYKEADPFRAPVDWEALGIPDYPVVITHPMDLKTAREKVRAGAYKTMDEWRADIKRIWDNCRKYNGEEHPVTRCAEKLEAAMERRMEEAVAGAARELSTAQQRADAGGLAGKGTAGGSRPRAPREVALLRASNTSAGSDSDGGEDGRQAGLAARTATRQQHQPSPEPMRLSLKRVASGSNMQAAGAAAAPPAAAGPAAPAAADGRAGLAKRGRLASNNLNIGGGAGMPAAAIAAAAGAAAGSMVPGVDYDALEQLSNSQAAKQLGTSDADELAFLAVWKRVVSKRAQAVSEAEGLRQATKKLKRSLLTSEEEAKQLRGRLDEEAAARAEAEAQLRELQAKHTKLQEQHKEQHKVLEHQRQLLEQQQQVLRNVLKQQQQSQQQPAQQQAPPQPASRTASQPLPVRQEQQPAAAAPPPQAAGAPKPAAVQQQQQQQQHKQPVVPPAQQPHLQPQPEHANSPVLLSGQDDPMQL</sequence>
<feature type="region of interest" description="Disordered" evidence="3">
    <location>
        <begin position="489"/>
        <end position="587"/>
    </location>
</feature>
<evidence type="ECO:0000256" key="2">
    <source>
        <dbReference type="PROSITE-ProRule" id="PRU00035"/>
    </source>
</evidence>
<dbReference type="Gene3D" id="1.20.920.10">
    <property type="entry name" value="Bromodomain-like"/>
    <property type="match status" value="1"/>
</dbReference>
<dbReference type="SUPFAM" id="SSF47370">
    <property type="entry name" value="Bromodomain"/>
    <property type="match status" value="1"/>
</dbReference>
<keyword evidence="6" id="KW-1185">Reference proteome</keyword>
<gene>
    <name evidence="5" type="ORF">BQ4739_LOCUS5383</name>
</gene>
<feature type="domain" description="Bromo" evidence="4">
    <location>
        <begin position="116"/>
        <end position="188"/>
    </location>
</feature>
<protein>
    <recommendedName>
        <fullName evidence="4">Bromo domain-containing protein</fullName>
    </recommendedName>
</protein>
<dbReference type="InterPro" id="IPR001487">
    <property type="entry name" value="Bromodomain"/>
</dbReference>
<dbReference type="Proteomes" id="UP000256970">
    <property type="component" value="Unassembled WGS sequence"/>
</dbReference>
<dbReference type="AlphaFoldDB" id="A0A383VHC8"/>
<dbReference type="InterPro" id="IPR036427">
    <property type="entry name" value="Bromodomain-like_sf"/>
</dbReference>
<feature type="region of interest" description="Disordered" evidence="3">
    <location>
        <begin position="208"/>
        <end position="237"/>
    </location>
</feature>
<dbReference type="PROSITE" id="PS50014">
    <property type="entry name" value="BROMODOMAIN_2"/>
    <property type="match status" value="1"/>
</dbReference>